<dbReference type="EMBL" id="JAHRIN010009131">
    <property type="protein sequence ID" value="MEQ2194340.1"/>
    <property type="molecule type" value="Genomic_DNA"/>
</dbReference>
<keyword evidence="2" id="KW-1185">Reference proteome</keyword>
<dbReference type="Proteomes" id="UP001434883">
    <property type="component" value="Unassembled WGS sequence"/>
</dbReference>
<evidence type="ECO:0000313" key="2">
    <source>
        <dbReference type="Proteomes" id="UP001434883"/>
    </source>
</evidence>
<evidence type="ECO:0000313" key="1">
    <source>
        <dbReference type="EMBL" id="MEQ2194340.1"/>
    </source>
</evidence>
<comment type="caution">
    <text evidence="1">The sequence shown here is derived from an EMBL/GenBank/DDBJ whole genome shotgun (WGS) entry which is preliminary data.</text>
</comment>
<proteinExistence type="predicted"/>
<accession>A0ABV0QEU1</accession>
<reference evidence="1 2" key="1">
    <citation type="submission" date="2021-06" db="EMBL/GenBank/DDBJ databases">
        <authorList>
            <person name="Palmer J.M."/>
        </authorList>
    </citation>
    <scope>NUCLEOTIDE SEQUENCE [LARGE SCALE GENOMIC DNA]</scope>
    <source>
        <strain evidence="1 2">XC_2019</strain>
        <tissue evidence="1">Muscle</tissue>
    </source>
</reference>
<organism evidence="1 2">
    <name type="scientific">Xenoophorus captivus</name>
    <dbReference type="NCBI Taxonomy" id="1517983"/>
    <lineage>
        <taxon>Eukaryota</taxon>
        <taxon>Metazoa</taxon>
        <taxon>Chordata</taxon>
        <taxon>Craniata</taxon>
        <taxon>Vertebrata</taxon>
        <taxon>Euteleostomi</taxon>
        <taxon>Actinopterygii</taxon>
        <taxon>Neopterygii</taxon>
        <taxon>Teleostei</taxon>
        <taxon>Neoteleostei</taxon>
        <taxon>Acanthomorphata</taxon>
        <taxon>Ovalentaria</taxon>
        <taxon>Atherinomorphae</taxon>
        <taxon>Cyprinodontiformes</taxon>
        <taxon>Goodeidae</taxon>
        <taxon>Xenoophorus</taxon>
    </lineage>
</organism>
<sequence length="116" mass="12960">MPNTFYFSDHNYLMMELLVSQPPLCTHDLAVNNLARGAKKVGPLKQQILSNSGGRTQSLFHPNFKIHPLLTHCFSGGLSPNELKSSPIFESINPHGHLSPRQHGIKLLPFHLIRVS</sequence>
<gene>
    <name evidence="1" type="ORF">XENOCAPTIV_027677</name>
</gene>
<name>A0ABV0QEU1_9TELE</name>
<protein>
    <submittedName>
        <fullName evidence="1">Uncharacterized protein</fullName>
    </submittedName>
</protein>